<keyword evidence="5" id="KW-1185">Reference proteome</keyword>
<protein>
    <submittedName>
        <fullName evidence="3">Excreted virulence factor EspC, type VII ESX diderm</fullName>
    </submittedName>
</protein>
<dbReference type="EMBL" id="JAAGNC010000175">
    <property type="protein sequence ID" value="NEC60699.1"/>
    <property type="molecule type" value="Genomic_DNA"/>
</dbReference>
<dbReference type="Proteomes" id="UP000199137">
    <property type="component" value="Unassembled WGS sequence"/>
</dbReference>
<evidence type="ECO:0000313" key="5">
    <source>
        <dbReference type="Proteomes" id="UP000470404"/>
    </source>
</evidence>
<evidence type="ECO:0000313" key="2">
    <source>
        <dbReference type="EMBL" id="NEC60699.1"/>
    </source>
</evidence>
<dbReference type="EMBL" id="FOWC01000025">
    <property type="protein sequence ID" value="SFQ78601.1"/>
    <property type="molecule type" value="Genomic_DNA"/>
</dbReference>
<dbReference type="RefSeq" id="WP_093577208.1">
    <property type="nucleotide sequence ID" value="NZ_FOWC01000025.1"/>
</dbReference>
<evidence type="ECO:0000313" key="3">
    <source>
        <dbReference type="EMBL" id="SFQ78601.1"/>
    </source>
</evidence>
<gene>
    <name evidence="2" type="ORF">G3I59_35200</name>
    <name evidence="3" type="ORF">SAMN05421854_12557</name>
</gene>
<name>A0A1I6BCF6_9PSEU</name>
<accession>A0A1I6BCF6</accession>
<evidence type="ECO:0000313" key="4">
    <source>
        <dbReference type="Proteomes" id="UP000199137"/>
    </source>
</evidence>
<reference evidence="3 4" key="1">
    <citation type="submission" date="2016-10" db="EMBL/GenBank/DDBJ databases">
        <authorList>
            <person name="de Groot N.N."/>
        </authorList>
    </citation>
    <scope>NUCLEOTIDE SEQUENCE [LARGE SCALE GENOMIC DNA]</scope>
    <source>
        <strain evidence="3 4">DSM 44637</strain>
    </source>
</reference>
<organism evidence="3 4">
    <name type="scientific">Amycolatopsis rubida</name>
    <dbReference type="NCBI Taxonomy" id="112413"/>
    <lineage>
        <taxon>Bacteria</taxon>
        <taxon>Bacillati</taxon>
        <taxon>Actinomycetota</taxon>
        <taxon>Actinomycetes</taxon>
        <taxon>Pseudonocardiales</taxon>
        <taxon>Pseudonocardiaceae</taxon>
        <taxon>Amycolatopsis</taxon>
    </lineage>
</organism>
<feature type="region of interest" description="Disordered" evidence="1">
    <location>
        <begin position="73"/>
        <end position="95"/>
    </location>
</feature>
<dbReference type="STRING" id="112413.SAMN05421854_12557"/>
<sequence length="110" mass="11752">MAGNGFTVHTDELHTFSEYLDKTTVPTVNDSAKAVDDANGGDIDAFGVVLAQVLAIPARIALKAVSDNLHGVAKDVTDSADKTRQASEQYSKGDQDLAKAFDKFKPEQVK</sequence>
<dbReference type="GO" id="GO:0009306">
    <property type="term" value="P:protein secretion"/>
    <property type="evidence" value="ECO:0007669"/>
    <property type="project" value="InterPro"/>
</dbReference>
<dbReference type="AlphaFoldDB" id="A0A1I6BCF6"/>
<dbReference type="Pfam" id="PF10824">
    <property type="entry name" value="T7SS_ESX_EspC"/>
    <property type="match status" value="1"/>
</dbReference>
<dbReference type="InterPro" id="IPR022536">
    <property type="entry name" value="EspC"/>
</dbReference>
<reference evidence="2 5" key="2">
    <citation type="submission" date="2020-01" db="EMBL/GenBank/DDBJ databases">
        <title>Insect and environment-associated Actinomycetes.</title>
        <authorList>
            <person name="Currrie C."/>
            <person name="Chevrette M."/>
            <person name="Carlson C."/>
            <person name="Stubbendieck R."/>
            <person name="Wendt-Pienkowski E."/>
        </authorList>
    </citation>
    <scope>NUCLEOTIDE SEQUENCE [LARGE SCALE GENOMIC DNA]</scope>
    <source>
        <strain evidence="2 5">SID8386</strain>
    </source>
</reference>
<dbReference type="Proteomes" id="UP000470404">
    <property type="component" value="Unassembled WGS sequence"/>
</dbReference>
<proteinExistence type="predicted"/>
<evidence type="ECO:0000256" key="1">
    <source>
        <dbReference type="SAM" id="MobiDB-lite"/>
    </source>
</evidence>